<dbReference type="GO" id="GO:0006952">
    <property type="term" value="P:defense response"/>
    <property type="evidence" value="ECO:0007669"/>
    <property type="project" value="InterPro"/>
</dbReference>
<evidence type="ECO:0000313" key="1">
    <source>
        <dbReference type="EMBL" id="KAK9272448.1"/>
    </source>
</evidence>
<organism evidence="1 2">
    <name type="scientific">Liquidambar formosana</name>
    <name type="common">Formosan gum</name>
    <dbReference type="NCBI Taxonomy" id="63359"/>
    <lineage>
        <taxon>Eukaryota</taxon>
        <taxon>Viridiplantae</taxon>
        <taxon>Streptophyta</taxon>
        <taxon>Embryophyta</taxon>
        <taxon>Tracheophyta</taxon>
        <taxon>Spermatophyta</taxon>
        <taxon>Magnoliopsida</taxon>
        <taxon>eudicotyledons</taxon>
        <taxon>Gunneridae</taxon>
        <taxon>Pentapetalae</taxon>
        <taxon>Saxifragales</taxon>
        <taxon>Altingiaceae</taxon>
        <taxon>Liquidambar</taxon>
    </lineage>
</organism>
<proteinExistence type="predicted"/>
<dbReference type="InterPro" id="IPR044974">
    <property type="entry name" value="Disease_R_plants"/>
</dbReference>
<name>A0AAP0NGD7_LIQFO</name>
<evidence type="ECO:0000313" key="2">
    <source>
        <dbReference type="Proteomes" id="UP001415857"/>
    </source>
</evidence>
<accession>A0AAP0NGD7</accession>
<dbReference type="EMBL" id="JBBPBK010000013">
    <property type="protein sequence ID" value="KAK9272448.1"/>
    <property type="molecule type" value="Genomic_DNA"/>
</dbReference>
<dbReference type="Gene3D" id="3.80.10.10">
    <property type="entry name" value="Ribonuclease Inhibitor"/>
    <property type="match status" value="2"/>
</dbReference>
<dbReference type="AlphaFoldDB" id="A0AAP0NGD7"/>
<dbReference type="SUPFAM" id="SSF52058">
    <property type="entry name" value="L domain-like"/>
    <property type="match status" value="1"/>
</dbReference>
<gene>
    <name evidence="1" type="ORF">L1049_002821</name>
</gene>
<dbReference type="PANTHER" id="PTHR11017:SF271">
    <property type="entry name" value="DISEASE RESISTANCE PROTEIN (TIR-NBS-LRR CLASS) FAMILY"/>
    <property type="match status" value="1"/>
</dbReference>
<dbReference type="PANTHER" id="PTHR11017">
    <property type="entry name" value="LEUCINE-RICH REPEAT-CONTAINING PROTEIN"/>
    <property type="match status" value="1"/>
</dbReference>
<dbReference type="PRINTS" id="PR00364">
    <property type="entry name" value="DISEASERSIST"/>
</dbReference>
<dbReference type="InterPro" id="IPR001611">
    <property type="entry name" value="Leu-rich_rpt"/>
</dbReference>
<dbReference type="Pfam" id="PF00560">
    <property type="entry name" value="LRR_1"/>
    <property type="match status" value="2"/>
</dbReference>
<dbReference type="Proteomes" id="UP001415857">
    <property type="component" value="Unassembled WGS sequence"/>
</dbReference>
<keyword evidence="2" id="KW-1185">Reference proteome</keyword>
<sequence length="327" mass="37060">METKLENWRAALTEVSNLSGYDLQNLADGEISKQPSGLVFLQEHILSEFQMKDNQKIRNVDHGIEVIKRRVWSKRVLVVLDDVDDFEQLKALAIRRDWFQPGSRVIVLSNLKILNLSHSHNLTETPDFSGLINLDMLLLNDCPRWVEVHESIECLDKLLVLNLGNCKNLRKLPPGIFKLKSLQNLSLTGCSNIETLPGFKGSPSKSWFSHFSSWVSPMRNPDSISLAPTSMQGLISIRRLYLADCNLSYIPNDLGSLITLKVLNLDGNNFCSLPASIRHLSRLEALYLNRCTRLQSLPELPINLEEMNANHCTALERISLDQTCKKD</sequence>
<protein>
    <submittedName>
        <fullName evidence="1">Uncharacterized protein</fullName>
    </submittedName>
</protein>
<comment type="caution">
    <text evidence="1">The sequence shown here is derived from an EMBL/GenBank/DDBJ whole genome shotgun (WGS) entry which is preliminary data.</text>
</comment>
<dbReference type="InterPro" id="IPR032675">
    <property type="entry name" value="LRR_dom_sf"/>
</dbReference>
<reference evidence="1 2" key="1">
    <citation type="journal article" date="2024" name="Plant J.">
        <title>Genome sequences and population genomics reveal climatic adaptation and genomic divergence between two closely related sweetgum species.</title>
        <authorList>
            <person name="Xu W.Q."/>
            <person name="Ren C.Q."/>
            <person name="Zhang X.Y."/>
            <person name="Comes H.P."/>
            <person name="Liu X.H."/>
            <person name="Li Y.G."/>
            <person name="Kettle C.J."/>
            <person name="Jalonen R."/>
            <person name="Gaisberger H."/>
            <person name="Ma Y.Z."/>
            <person name="Qiu Y.X."/>
        </authorList>
    </citation>
    <scope>NUCLEOTIDE SEQUENCE [LARGE SCALE GENOMIC DNA]</scope>
    <source>
        <strain evidence="1">Hangzhou</strain>
    </source>
</reference>